<protein>
    <submittedName>
        <fullName evidence="1">Uncharacterized protein</fullName>
    </submittedName>
</protein>
<keyword evidence="2" id="KW-1185">Reference proteome</keyword>
<dbReference type="AlphaFoldDB" id="A0A6A1V238"/>
<name>A0A6A1V238_9ROSI</name>
<evidence type="ECO:0000313" key="1">
    <source>
        <dbReference type="EMBL" id="KAB1206762.1"/>
    </source>
</evidence>
<evidence type="ECO:0000313" key="2">
    <source>
        <dbReference type="Proteomes" id="UP000516437"/>
    </source>
</evidence>
<accession>A0A6A1V238</accession>
<comment type="caution">
    <text evidence="1">The sequence shown here is derived from an EMBL/GenBank/DDBJ whole genome shotgun (WGS) entry which is preliminary data.</text>
</comment>
<sequence>MARKCYAREEGRTFVPTSMLEYAIEVEAAIFKFFITFLDNAYVTEVGEVSEFRTTFFAIHAVFPGRYVVAFNI</sequence>
<organism evidence="1 2">
    <name type="scientific">Morella rubra</name>
    <name type="common">Chinese bayberry</name>
    <dbReference type="NCBI Taxonomy" id="262757"/>
    <lineage>
        <taxon>Eukaryota</taxon>
        <taxon>Viridiplantae</taxon>
        <taxon>Streptophyta</taxon>
        <taxon>Embryophyta</taxon>
        <taxon>Tracheophyta</taxon>
        <taxon>Spermatophyta</taxon>
        <taxon>Magnoliopsida</taxon>
        <taxon>eudicotyledons</taxon>
        <taxon>Gunneridae</taxon>
        <taxon>Pentapetalae</taxon>
        <taxon>rosids</taxon>
        <taxon>fabids</taxon>
        <taxon>Fagales</taxon>
        <taxon>Myricaceae</taxon>
        <taxon>Morella</taxon>
    </lineage>
</organism>
<dbReference type="EMBL" id="RXIC02000025">
    <property type="protein sequence ID" value="KAB1206762.1"/>
    <property type="molecule type" value="Genomic_DNA"/>
</dbReference>
<reference evidence="1 2" key="1">
    <citation type="journal article" date="2019" name="Plant Biotechnol. J.">
        <title>The red bayberry genome and genetic basis of sex determination.</title>
        <authorList>
            <person name="Jia H.M."/>
            <person name="Jia H.J."/>
            <person name="Cai Q.L."/>
            <person name="Wang Y."/>
            <person name="Zhao H.B."/>
            <person name="Yang W.F."/>
            <person name="Wang G.Y."/>
            <person name="Li Y.H."/>
            <person name="Zhan D.L."/>
            <person name="Shen Y.T."/>
            <person name="Niu Q.F."/>
            <person name="Chang L."/>
            <person name="Qiu J."/>
            <person name="Zhao L."/>
            <person name="Xie H.B."/>
            <person name="Fu W.Y."/>
            <person name="Jin J."/>
            <person name="Li X.W."/>
            <person name="Jiao Y."/>
            <person name="Zhou C.C."/>
            <person name="Tu T."/>
            <person name="Chai C.Y."/>
            <person name="Gao J.L."/>
            <person name="Fan L.J."/>
            <person name="van de Weg E."/>
            <person name="Wang J.Y."/>
            <person name="Gao Z.S."/>
        </authorList>
    </citation>
    <scope>NUCLEOTIDE SEQUENCE [LARGE SCALE GENOMIC DNA]</scope>
    <source>
        <tissue evidence="1">Leaves</tissue>
    </source>
</reference>
<proteinExistence type="predicted"/>
<dbReference type="Proteomes" id="UP000516437">
    <property type="component" value="Chromosome 7"/>
</dbReference>
<gene>
    <name evidence="1" type="ORF">CJ030_MR7G013491</name>
</gene>